<dbReference type="InterPro" id="IPR036412">
    <property type="entry name" value="HAD-like_sf"/>
</dbReference>
<dbReference type="SFLD" id="SFLDG01140">
    <property type="entry name" value="C2.B:_Phosphomannomutase_and_P"/>
    <property type="match status" value="1"/>
</dbReference>
<dbReference type="InterPro" id="IPR000150">
    <property type="entry name" value="Cof"/>
</dbReference>
<dbReference type="PANTHER" id="PTHR10000:SF8">
    <property type="entry name" value="HAD SUPERFAMILY HYDROLASE-LIKE, TYPE 3"/>
    <property type="match status" value="1"/>
</dbReference>
<dbReference type="Proteomes" id="UP001172054">
    <property type="component" value="Unassembled WGS sequence"/>
</dbReference>
<evidence type="ECO:0000313" key="1">
    <source>
        <dbReference type="EMBL" id="MDN7225756.1"/>
    </source>
</evidence>
<dbReference type="SFLD" id="SFLDS00003">
    <property type="entry name" value="Haloacid_Dehalogenase"/>
    <property type="match status" value="1"/>
</dbReference>
<protein>
    <submittedName>
        <fullName evidence="1">Cof-type HAD-IIB family hydrolase</fullName>
        <ecNumber evidence="1">3.1.3.-</ecNumber>
    </submittedName>
</protein>
<dbReference type="InterPro" id="IPR006379">
    <property type="entry name" value="HAD-SF_hydro_IIB"/>
</dbReference>
<evidence type="ECO:0000313" key="2">
    <source>
        <dbReference type="Proteomes" id="UP001172054"/>
    </source>
</evidence>
<dbReference type="Gene3D" id="3.40.50.1000">
    <property type="entry name" value="HAD superfamily/HAD-like"/>
    <property type="match status" value="1"/>
</dbReference>
<dbReference type="SFLD" id="SFLDG01144">
    <property type="entry name" value="C2.B.4:_PGP_Like"/>
    <property type="match status" value="1"/>
</dbReference>
<keyword evidence="2" id="KW-1185">Reference proteome</keyword>
<dbReference type="EC" id="3.1.3.-" evidence="1"/>
<dbReference type="SUPFAM" id="SSF56784">
    <property type="entry name" value="HAD-like"/>
    <property type="match status" value="1"/>
</dbReference>
<organism evidence="1 2">
    <name type="scientific">Planococcus liqunii</name>
    <dbReference type="NCBI Taxonomy" id="3058394"/>
    <lineage>
        <taxon>Bacteria</taxon>
        <taxon>Bacillati</taxon>
        <taxon>Bacillota</taxon>
        <taxon>Bacilli</taxon>
        <taxon>Bacillales</taxon>
        <taxon>Caryophanaceae</taxon>
        <taxon>Planococcus</taxon>
    </lineage>
</organism>
<name>A0ABT8MLJ5_9BACL</name>
<dbReference type="NCBIfam" id="TIGR01484">
    <property type="entry name" value="HAD-SF-IIB"/>
    <property type="match status" value="1"/>
</dbReference>
<gene>
    <name evidence="1" type="ORF">QWY15_00495</name>
</gene>
<dbReference type="Gene3D" id="3.30.1240.10">
    <property type="match status" value="1"/>
</dbReference>
<dbReference type="CDD" id="cd07516">
    <property type="entry name" value="HAD_Pase"/>
    <property type="match status" value="1"/>
</dbReference>
<dbReference type="NCBIfam" id="TIGR00099">
    <property type="entry name" value="Cof-subfamily"/>
    <property type="match status" value="1"/>
</dbReference>
<comment type="caution">
    <text evidence="1">The sequence shown here is derived from an EMBL/GenBank/DDBJ whole genome shotgun (WGS) entry which is preliminary data.</text>
</comment>
<dbReference type="PANTHER" id="PTHR10000">
    <property type="entry name" value="PHOSPHOSERINE PHOSPHATASE"/>
    <property type="match status" value="1"/>
</dbReference>
<reference evidence="1 2" key="1">
    <citation type="submission" date="2023-06" db="EMBL/GenBank/DDBJ databases">
        <title>Novel species in genus Planococcus.</title>
        <authorList>
            <person name="Ning S."/>
        </authorList>
    </citation>
    <scope>NUCLEOTIDE SEQUENCE [LARGE SCALE GENOMIC DNA]</scope>
    <source>
        <strain evidence="1 2">N064</strain>
    </source>
</reference>
<dbReference type="EMBL" id="JAUJWW010000001">
    <property type="protein sequence ID" value="MDN7225756.1"/>
    <property type="molecule type" value="Genomic_DNA"/>
</dbReference>
<dbReference type="Pfam" id="PF08282">
    <property type="entry name" value="Hydrolase_3"/>
    <property type="match status" value="1"/>
</dbReference>
<dbReference type="GO" id="GO:0016787">
    <property type="term" value="F:hydrolase activity"/>
    <property type="evidence" value="ECO:0007669"/>
    <property type="project" value="UniProtKB-KW"/>
</dbReference>
<dbReference type="PROSITE" id="PS01228">
    <property type="entry name" value="COF_1"/>
    <property type="match status" value="1"/>
</dbReference>
<sequence length="283" mass="31283">MYKLVAIDLDGTLLTDDLIISPNTVTAIQRAVEAGTIVTIATGRMFSSAKLIALQLNLNVPLITYQGALVKDVNEKQVVYERIVPPHIAQKIIEISREKQLHLQLYQDDILYSAVENDKLIAYAEAVKVPYRIEPNLIKLAEKGVTKLLFIEEPHVLDLLQGELQSLIGDFAHIAKSKKHYLEITHPEANKGNALLFLANMLGVERTEIIGIGDNYNDIELIAAAGLGVAMGNAVKEIKDMADYTTFSNNEEGVLHVLEKFVLEPASVLKDEEQKNPDSLTMG</sequence>
<keyword evidence="1" id="KW-0378">Hydrolase</keyword>
<dbReference type="RefSeq" id="WP_301725147.1">
    <property type="nucleotide sequence ID" value="NZ_JAUJWW010000001.1"/>
</dbReference>
<accession>A0ABT8MLJ5</accession>
<proteinExistence type="predicted"/>
<dbReference type="InterPro" id="IPR023214">
    <property type="entry name" value="HAD_sf"/>
</dbReference>
<dbReference type="PROSITE" id="PS01229">
    <property type="entry name" value="COF_2"/>
    <property type="match status" value="1"/>
</dbReference>